<dbReference type="EMBL" id="JAWWNJ010000063">
    <property type="protein sequence ID" value="KAK7012822.1"/>
    <property type="molecule type" value="Genomic_DNA"/>
</dbReference>
<organism evidence="1 2">
    <name type="scientific">Favolaschia claudopus</name>
    <dbReference type="NCBI Taxonomy" id="2862362"/>
    <lineage>
        <taxon>Eukaryota</taxon>
        <taxon>Fungi</taxon>
        <taxon>Dikarya</taxon>
        <taxon>Basidiomycota</taxon>
        <taxon>Agaricomycotina</taxon>
        <taxon>Agaricomycetes</taxon>
        <taxon>Agaricomycetidae</taxon>
        <taxon>Agaricales</taxon>
        <taxon>Marasmiineae</taxon>
        <taxon>Mycenaceae</taxon>
        <taxon>Favolaschia</taxon>
    </lineage>
</organism>
<comment type="caution">
    <text evidence="1">The sequence shown here is derived from an EMBL/GenBank/DDBJ whole genome shotgun (WGS) entry which is preliminary data.</text>
</comment>
<dbReference type="Proteomes" id="UP001362999">
    <property type="component" value="Unassembled WGS sequence"/>
</dbReference>
<name>A0AAW0AJX3_9AGAR</name>
<dbReference type="PANTHER" id="PTHR23329">
    <property type="entry name" value="TUFTELIN-INTERACTING PROTEIN 11-RELATED"/>
    <property type="match status" value="1"/>
</dbReference>
<dbReference type="PANTHER" id="PTHR23329:SF1">
    <property type="entry name" value="TUFTELIN-INTERACTING PROTEIN 11"/>
    <property type="match status" value="1"/>
</dbReference>
<proteinExistence type="predicted"/>
<dbReference type="GO" id="GO:0071008">
    <property type="term" value="C:U2-type post-mRNA release spliceosomal complex"/>
    <property type="evidence" value="ECO:0007669"/>
    <property type="project" value="TreeGrafter"/>
</dbReference>
<evidence type="ECO:0000313" key="2">
    <source>
        <dbReference type="Proteomes" id="UP001362999"/>
    </source>
</evidence>
<sequence length="226" mass="26071">MRLLTRRRARTGKDKEAKEKLLFEVWKPMKVKIKPRLRVTSTSTDPGPFLSCFPTEKPMTPFESLLWNVWLPKVRTSINNNWNPQTPQPAVKLQEAQLESEAGGGISVEHCLSLAQARKRRGSPASSHGPEAGGRAWRCPAECEKLTPKLERWRWSPGDSGNWREVYDAGEWDAMLLKYVVPQFGASLREGFRIKRYSFWKRSSLFQRRCRVWVVSHETPRVGYSS</sequence>
<keyword evidence="2" id="KW-1185">Reference proteome</keyword>
<reference evidence="1 2" key="1">
    <citation type="journal article" date="2024" name="J Genomics">
        <title>Draft genome sequencing and assembly of Favolaschia claudopus CIRM-BRFM 2984 isolated from oak limbs.</title>
        <authorList>
            <person name="Navarro D."/>
            <person name="Drula E."/>
            <person name="Chaduli D."/>
            <person name="Cazenave R."/>
            <person name="Ahrendt S."/>
            <person name="Wang J."/>
            <person name="Lipzen A."/>
            <person name="Daum C."/>
            <person name="Barry K."/>
            <person name="Grigoriev I.V."/>
            <person name="Favel A."/>
            <person name="Rosso M.N."/>
            <person name="Martin F."/>
        </authorList>
    </citation>
    <scope>NUCLEOTIDE SEQUENCE [LARGE SCALE GENOMIC DNA]</scope>
    <source>
        <strain evidence="1 2">CIRM-BRFM 2984</strain>
    </source>
</reference>
<evidence type="ECO:0000313" key="1">
    <source>
        <dbReference type="EMBL" id="KAK7012822.1"/>
    </source>
</evidence>
<gene>
    <name evidence="1" type="ORF">R3P38DRAFT_3015127</name>
</gene>
<dbReference type="InterPro" id="IPR045211">
    <property type="entry name" value="TFP11/STIP/Ntr1"/>
</dbReference>
<protein>
    <submittedName>
        <fullName evidence="1">Uncharacterized protein</fullName>
    </submittedName>
</protein>
<dbReference type="GO" id="GO:0000390">
    <property type="term" value="P:spliceosomal complex disassembly"/>
    <property type="evidence" value="ECO:0007669"/>
    <property type="project" value="InterPro"/>
</dbReference>
<accession>A0AAW0AJX3</accession>
<dbReference type="AlphaFoldDB" id="A0AAW0AJX3"/>